<evidence type="ECO:0000256" key="8">
    <source>
        <dbReference type="ARBA" id="ARBA00033323"/>
    </source>
</evidence>
<dbReference type="SUPFAM" id="SSF52374">
    <property type="entry name" value="Nucleotidylyl transferase"/>
    <property type="match status" value="1"/>
</dbReference>
<dbReference type="PANTHER" id="PTHR11766">
    <property type="entry name" value="TYROSYL-TRNA SYNTHETASE"/>
    <property type="match status" value="1"/>
</dbReference>
<evidence type="ECO:0000256" key="6">
    <source>
        <dbReference type="ARBA" id="ARBA00022917"/>
    </source>
</evidence>
<dbReference type="InterPro" id="IPR024088">
    <property type="entry name" value="Tyr-tRNA-ligase_bac-type"/>
</dbReference>
<keyword evidence="4 11" id="KW-0547">Nucleotide-binding</keyword>
<organism evidence="12 13">
    <name type="scientific">Phrynosoma platyrhinos</name>
    <name type="common">Desert horned lizard</name>
    <dbReference type="NCBI Taxonomy" id="52577"/>
    <lineage>
        <taxon>Eukaryota</taxon>
        <taxon>Metazoa</taxon>
        <taxon>Chordata</taxon>
        <taxon>Craniata</taxon>
        <taxon>Vertebrata</taxon>
        <taxon>Euteleostomi</taxon>
        <taxon>Lepidosauria</taxon>
        <taxon>Squamata</taxon>
        <taxon>Bifurcata</taxon>
        <taxon>Unidentata</taxon>
        <taxon>Episquamata</taxon>
        <taxon>Toxicofera</taxon>
        <taxon>Iguania</taxon>
        <taxon>Phrynosomatidae</taxon>
        <taxon>Phrynosomatinae</taxon>
        <taxon>Phrynosoma</taxon>
    </lineage>
</organism>
<dbReference type="Gene3D" id="1.10.240.10">
    <property type="entry name" value="Tyrosyl-Transfer RNA Synthetase"/>
    <property type="match status" value="2"/>
</dbReference>
<keyword evidence="13" id="KW-1185">Reference proteome</keyword>
<dbReference type="EC" id="6.1.1.1" evidence="2 11"/>
<dbReference type="InterPro" id="IPR002307">
    <property type="entry name" value="Tyr-tRNA-ligase"/>
</dbReference>
<keyword evidence="3 11" id="KW-0436">Ligase</keyword>
<evidence type="ECO:0000256" key="9">
    <source>
        <dbReference type="ARBA" id="ARBA00048248"/>
    </source>
</evidence>
<dbReference type="PANTHER" id="PTHR11766:SF0">
    <property type="entry name" value="TYROSINE--TRNA LIGASE, MITOCHONDRIAL"/>
    <property type="match status" value="1"/>
</dbReference>
<evidence type="ECO:0000313" key="13">
    <source>
        <dbReference type="Proteomes" id="UP000826234"/>
    </source>
</evidence>
<sequence length="587" mass="64992">MIGPQRKNDLKPCQPNLLTASTQWEYVGGTPVSSAPNASVLWAPRMRLPSLKMAAPALRAGWRWLFADVRATASRLRHLHGQCPEPRSPPKGLLATQLERGLFQEVFPPQAAEEQLLQLLEPGQPPSAIYCGFDPTADSLHVGHLLAVLGLLHFQRAGHNVIALVGGATARLGDPSGRTKEREPLSGARARENAASLREGLQRLFENHRQLFWEGGAGGGAKGTRRLGRLTLLDNAGWLEREPVVDFLLGVGPHLRMGSLLSRQSCKARLGSPEGMALAEFLYPALQAYDFLHLRRHHGCRVQLGGADQMGNIMSGYELVSKVTGEDVFGITVPLITNTAGNKLGKSAGNAIWLNRNRTSPFELYQFFVRQPDNIVKRQVSFLNLPFISCCSRKLYQGTEANKFILPGTKAKWCRLPLRYLKLFTFLPLPEINHIMEMHAKEPEKWGPQKRLAAEVTKLVHGKEGLESAKRCTRALYYSDIAALEAMSDQELQELFNEAPYVELLLEPGTTVLDLCRKANAIADGPRGHRDITSGGVSINHVKVTDPDAILVLGQHILSNGLSLLRVGKRNYYIVKWLQLSHEEQKC</sequence>
<evidence type="ECO:0000256" key="1">
    <source>
        <dbReference type="ARBA" id="ARBA00005594"/>
    </source>
</evidence>
<dbReference type="Gene3D" id="3.40.50.620">
    <property type="entry name" value="HUPs"/>
    <property type="match status" value="1"/>
</dbReference>
<dbReference type="PROSITE" id="PS50889">
    <property type="entry name" value="S4"/>
    <property type="match status" value="1"/>
</dbReference>
<dbReference type="Proteomes" id="UP000826234">
    <property type="component" value="Unassembled WGS sequence"/>
</dbReference>
<dbReference type="Pfam" id="PF00579">
    <property type="entry name" value="tRNA-synt_1b"/>
    <property type="match status" value="1"/>
</dbReference>
<keyword evidence="7 11" id="KW-0030">Aminoacyl-tRNA synthetase</keyword>
<comment type="catalytic activity">
    <reaction evidence="9 11">
        <text>tRNA(Tyr) + L-tyrosine + ATP = L-tyrosyl-tRNA(Tyr) + AMP + diphosphate + H(+)</text>
        <dbReference type="Rhea" id="RHEA:10220"/>
        <dbReference type="Rhea" id="RHEA-COMP:9706"/>
        <dbReference type="Rhea" id="RHEA-COMP:9707"/>
        <dbReference type="ChEBI" id="CHEBI:15378"/>
        <dbReference type="ChEBI" id="CHEBI:30616"/>
        <dbReference type="ChEBI" id="CHEBI:33019"/>
        <dbReference type="ChEBI" id="CHEBI:58315"/>
        <dbReference type="ChEBI" id="CHEBI:78442"/>
        <dbReference type="ChEBI" id="CHEBI:78536"/>
        <dbReference type="ChEBI" id="CHEBI:456215"/>
        <dbReference type="EC" id="6.1.1.1"/>
    </reaction>
</comment>
<evidence type="ECO:0000256" key="10">
    <source>
        <dbReference type="PROSITE-ProRule" id="PRU00182"/>
    </source>
</evidence>
<keyword evidence="10" id="KW-0694">RNA-binding</keyword>
<dbReference type="InterPro" id="IPR036986">
    <property type="entry name" value="S4_RNA-bd_sf"/>
</dbReference>
<evidence type="ECO:0000256" key="5">
    <source>
        <dbReference type="ARBA" id="ARBA00022840"/>
    </source>
</evidence>
<gene>
    <name evidence="12" type="ORF">JD844_028626</name>
</gene>
<accession>A0ABQ7SI75</accession>
<keyword evidence="6 11" id="KW-0648">Protein biosynthesis</keyword>
<evidence type="ECO:0000256" key="3">
    <source>
        <dbReference type="ARBA" id="ARBA00022598"/>
    </source>
</evidence>
<proteinExistence type="inferred from homology"/>
<dbReference type="SUPFAM" id="SSF55174">
    <property type="entry name" value="Alpha-L RNA-binding motif"/>
    <property type="match status" value="1"/>
</dbReference>
<comment type="caution">
    <text evidence="12">The sequence shown here is derived from an EMBL/GenBank/DDBJ whole genome shotgun (WGS) entry which is preliminary data.</text>
</comment>
<dbReference type="PRINTS" id="PR01040">
    <property type="entry name" value="TRNASYNTHTYR"/>
</dbReference>
<comment type="similarity">
    <text evidence="1 11">Belongs to the class-I aminoacyl-tRNA synthetase family.</text>
</comment>
<evidence type="ECO:0000256" key="7">
    <source>
        <dbReference type="ARBA" id="ARBA00023146"/>
    </source>
</evidence>
<name>A0ABQ7SI75_PHRPL</name>
<dbReference type="InterPro" id="IPR002305">
    <property type="entry name" value="aa-tRNA-synth_Ic"/>
</dbReference>
<evidence type="ECO:0000256" key="11">
    <source>
        <dbReference type="RuleBase" id="RU361234"/>
    </source>
</evidence>
<dbReference type="NCBIfam" id="TIGR00234">
    <property type="entry name" value="tyrS"/>
    <property type="match status" value="1"/>
</dbReference>
<protein>
    <recommendedName>
        <fullName evidence="2 11">Tyrosine--tRNA ligase</fullName>
        <ecNumber evidence="2 11">6.1.1.1</ecNumber>
    </recommendedName>
    <alternativeName>
        <fullName evidence="8 11">Tyrosyl-tRNA synthetase</fullName>
    </alternativeName>
</protein>
<dbReference type="Gene3D" id="3.10.290.10">
    <property type="entry name" value="RNA-binding S4 domain"/>
    <property type="match status" value="1"/>
</dbReference>
<dbReference type="InterPro" id="IPR001412">
    <property type="entry name" value="aa-tRNA-synth_I_CS"/>
</dbReference>
<dbReference type="PROSITE" id="PS00178">
    <property type="entry name" value="AA_TRNA_LIGASE_I"/>
    <property type="match status" value="1"/>
</dbReference>
<evidence type="ECO:0000256" key="2">
    <source>
        <dbReference type="ARBA" id="ARBA00013160"/>
    </source>
</evidence>
<dbReference type="InterPro" id="IPR014729">
    <property type="entry name" value="Rossmann-like_a/b/a_fold"/>
</dbReference>
<keyword evidence="5 11" id="KW-0067">ATP-binding</keyword>
<dbReference type="EMBL" id="JAIPUX010005290">
    <property type="protein sequence ID" value="KAH0617037.1"/>
    <property type="molecule type" value="Genomic_DNA"/>
</dbReference>
<evidence type="ECO:0000313" key="12">
    <source>
        <dbReference type="EMBL" id="KAH0617037.1"/>
    </source>
</evidence>
<evidence type="ECO:0000256" key="4">
    <source>
        <dbReference type="ARBA" id="ARBA00022741"/>
    </source>
</evidence>
<dbReference type="CDD" id="cd00805">
    <property type="entry name" value="TyrRS_core"/>
    <property type="match status" value="1"/>
</dbReference>
<reference evidence="12 13" key="1">
    <citation type="journal article" date="2022" name="Gigascience">
        <title>A chromosome-level genome assembly and annotation of the desert horned lizard, Phrynosoma platyrhinos, provides insight into chromosomal rearrangements among reptiles.</title>
        <authorList>
            <person name="Koochekian N."/>
            <person name="Ascanio A."/>
            <person name="Farleigh K."/>
            <person name="Card D.C."/>
            <person name="Schield D.R."/>
            <person name="Castoe T.A."/>
            <person name="Jezkova T."/>
        </authorList>
    </citation>
    <scope>NUCLEOTIDE SEQUENCE [LARGE SCALE GENOMIC DNA]</scope>
    <source>
        <strain evidence="12">NK-2021</strain>
    </source>
</reference>